<evidence type="ECO:0000313" key="2">
    <source>
        <dbReference type="EMBL" id="CAL6084088.1"/>
    </source>
</evidence>
<comment type="caution">
    <text evidence="1">The sequence shown here is derived from an EMBL/GenBank/DDBJ whole genome shotgun (WGS) entry which is preliminary data.</text>
</comment>
<organism evidence="1">
    <name type="scientific">Hexamita inflata</name>
    <dbReference type="NCBI Taxonomy" id="28002"/>
    <lineage>
        <taxon>Eukaryota</taxon>
        <taxon>Metamonada</taxon>
        <taxon>Diplomonadida</taxon>
        <taxon>Hexamitidae</taxon>
        <taxon>Hexamitinae</taxon>
        <taxon>Hexamita</taxon>
    </lineage>
</organism>
<dbReference type="EMBL" id="CAXDID020000376">
    <property type="protein sequence ID" value="CAL6084088.1"/>
    <property type="molecule type" value="Genomic_DNA"/>
</dbReference>
<dbReference type="EMBL" id="CATOUU010001047">
    <property type="protein sequence ID" value="CAI9968750.1"/>
    <property type="molecule type" value="Genomic_DNA"/>
</dbReference>
<reference evidence="2 3" key="2">
    <citation type="submission" date="2024-07" db="EMBL/GenBank/DDBJ databases">
        <authorList>
            <person name="Akdeniz Z."/>
        </authorList>
    </citation>
    <scope>NUCLEOTIDE SEQUENCE [LARGE SCALE GENOMIC DNA]</scope>
</reference>
<proteinExistence type="predicted"/>
<protein>
    <submittedName>
        <fullName evidence="2">Hypothetical_protein</fullName>
    </submittedName>
</protein>
<dbReference type="Proteomes" id="UP001642409">
    <property type="component" value="Unassembled WGS sequence"/>
</dbReference>
<accession>A0AA86RLP9</accession>
<name>A0AA86RLP9_9EUKA</name>
<sequence>MIAWIIIKSKKQEYIKFTLNEIHLIKLQLTMHVSIQSMKAHMNNTAATKSIAHYLTYKVQRIKLLLQVISAQVMYSAHPLKFKMHLLTYLITCIQPPFYLYFKLKALSQTQRFSLVRKLFAVARLLYLRTHQLRSFR</sequence>
<dbReference type="AlphaFoldDB" id="A0AA86RLP9"/>
<keyword evidence="3" id="KW-1185">Reference proteome</keyword>
<evidence type="ECO:0000313" key="3">
    <source>
        <dbReference type="Proteomes" id="UP001642409"/>
    </source>
</evidence>
<reference evidence="1" key="1">
    <citation type="submission" date="2023-06" db="EMBL/GenBank/DDBJ databases">
        <authorList>
            <person name="Kurt Z."/>
        </authorList>
    </citation>
    <scope>NUCLEOTIDE SEQUENCE</scope>
</reference>
<evidence type="ECO:0000313" key="1">
    <source>
        <dbReference type="EMBL" id="CAI9968750.1"/>
    </source>
</evidence>
<gene>
    <name evidence="1" type="ORF">HINF_LOCUS56395</name>
    <name evidence="2" type="ORF">HINF_LOCUS62036</name>
</gene>